<protein>
    <submittedName>
        <fullName evidence="1">Uncharacterized protein</fullName>
    </submittedName>
</protein>
<name>G3AC43_9RALS</name>
<gene>
    <name evidence="1" type="ORF">RALSY_mp30434</name>
</gene>
<proteinExistence type="predicted"/>
<evidence type="ECO:0000313" key="1">
    <source>
        <dbReference type="EMBL" id="CCA87117.1"/>
    </source>
</evidence>
<reference evidence="1" key="2">
    <citation type="submission" date="2011-04" db="EMBL/GenBank/DDBJ databases">
        <authorList>
            <person name="Genoscope - CEA"/>
        </authorList>
    </citation>
    <scope>NUCLEOTIDE SEQUENCE</scope>
    <source>
        <strain evidence="1">R24</strain>
    </source>
</reference>
<dbReference type="AlphaFoldDB" id="G3AC43"/>
<sequence length="80" mass="9016">MLATASCPSIEQEKCSRYLVSVYIVKLVSAFDLFGPVISEMPESQVSPDKCFHNFRAHGFPGFRIAIRGIPARELLSRWI</sequence>
<organism evidence="1">
    <name type="scientific">Ralstonia syzygii R24</name>
    <dbReference type="NCBI Taxonomy" id="907261"/>
    <lineage>
        <taxon>Bacteria</taxon>
        <taxon>Pseudomonadati</taxon>
        <taxon>Pseudomonadota</taxon>
        <taxon>Betaproteobacteria</taxon>
        <taxon>Burkholderiales</taxon>
        <taxon>Burkholderiaceae</taxon>
        <taxon>Ralstonia</taxon>
        <taxon>Ralstonia solanacearum species complex</taxon>
    </lineage>
</organism>
<accession>G3AC43</accession>
<reference evidence="1" key="1">
    <citation type="journal article" date="2011" name="PLoS ONE">
        <title>Ralstonia syzygii, the Blood Disease Bacterium and some Asian R. solanacearum strains form a single genomic species despite divergent lifestyles.</title>
        <authorList>
            <person name="Remenant B."/>
            <person name="de Cambiaire J.C."/>
            <person name="Cellier G."/>
            <person name="Jacobs J.M."/>
            <person name="Mangenot S."/>
            <person name="Barbe V."/>
            <person name="Lajus A."/>
            <person name="Vallenet D."/>
            <person name="Medigue C."/>
            <person name="Fegan M."/>
            <person name="Allen C."/>
            <person name="Prior P."/>
        </authorList>
    </citation>
    <scope>NUCLEOTIDE SEQUENCE</scope>
    <source>
        <strain evidence="1">R24</strain>
    </source>
</reference>
<dbReference type="EMBL" id="FR854092">
    <property type="protein sequence ID" value="CCA87117.1"/>
    <property type="molecule type" value="Genomic_DNA"/>
</dbReference>